<dbReference type="Gene3D" id="2.60.40.10">
    <property type="entry name" value="Immunoglobulins"/>
    <property type="match status" value="1"/>
</dbReference>
<dbReference type="KEGG" id="bcad:DBX24_05545"/>
<organism evidence="1 2">
    <name type="scientific">Bergeyella cardium</name>
    <dbReference type="NCBI Taxonomy" id="1585976"/>
    <lineage>
        <taxon>Bacteria</taxon>
        <taxon>Pseudomonadati</taxon>
        <taxon>Bacteroidota</taxon>
        <taxon>Flavobacteriia</taxon>
        <taxon>Flavobacteriales</taxon>
        <taxon>Weeksellaceae</taxon>
        <taxon>Bergeyella</taxon>
    </lineage>
</organism>
<dbReference type="InterPro" id="IPR013783">
    <property type="entry name" value="Ig-like_fold"/>
</dbReference>
<name>A0A6P1QXD4_9FLAO</name>
<reference evidence="1 2" key="1">
    <citation type="submission" date="2018-04" db="EMBL/GenBank/DDBJ databases">
        <title>Characteristic and Complete Genome Sequencing of A Novel Member of Infective Endocarditis Causative Bacteria: Bergeyella cardium QL-PH.</title>
        <authorList>
            <person name="Pan H."/>
            <person name="Sun E."/>
            <person name="Zhang Y."/>
        </authorList>
    </citation>
    <scope>NUCLEOTIDE SEQUENCE [LARGE SCALE GENOMIC DNA]</scope>
    <source>
        <strain evidence="1 2">HPQL</strain>
    </source>
</reference>
<dbReference type="Proteomes" id="UP000464318">
    <property type="component" value="Chromosome"/>
</dbReference>
<evidence type="ECO:0000313" key="2">
    <source>
        <dbReference type="Proteomes" id="UP000464318"/>
    </source>
</evidence>
<dbReference type="AlphaFoldDB" id="A0A6P1QXD4"/>
<protein>
    <submittedName>
        <fullName evidence="1">Uncharacterized protein</fullName>
    </submittedName>
</protein>
<gene>
    <name evidence="1" type="ORF">DBX24_05545</name>
</gene>
<sequence>MKKRLYILLGLLVSGLQYLTFAQSTPQQSITCKFGSPQITLKAGQLKVATWGGTYLFGCIPNQLDPSSTNGQYVALDEHAQNVAEAPTENGKIKYTPTHGSVIRLENQNRPLRNRNFTPLGFPNNPHSHKVGKIIYYLNHYWEGVEGNKWHLLDNAIIFEVYPEVLTLDYNAGSTTINVYSNGSWTSSGLSIAGESLTPSSSSVNGHTPVTYNYPENNTDRISNRTIYFKRENLNLTRTVKVVQNYKPKYLYSNILDVYGKEQSGTVPEEYKGKVNPGPERFFAWVTSPTKFRMRIKYNGGPIGSYTHPDPVLGDYDYEYDGKGDIIAYEYQLKENLTNADRKIDLEISFQKANGDWEPWEDVGLKNSNNTAVTQSHLQHKARRRWSKKYIGATEDAKDVSYVYQRPDYYKSTIPSSYYKEQQGTWTEGLLNNHTLVTGYTEAGVGSGWKVPDEEDLKDLKIAGFIPNRPFLYTYDSPTRIPAADTKYNNWAINSSNTVLLDSEVFSKQKYGYGNAFYLYDKTGSMVWFPINGRIEYYRQSFFNLTEYSIDHKINLLGTHISNSSSTTETTDYYRYADYVTCSRNGQSEPQHYLKYSVDTRNLGNKFKLGIISTQNGVDIKDDQYISSYSLTESYGESRECTVTSSCYHNGPVFGPAPPAIQCGRWKDFYDYYSFTKNYQYTYRLTHD</sequence>
<accession>A0A6P1QXD4</accession>
<dbReference type="CDD" id="cd14948">
    <property type="entry name" value="BACON"/>
    <property type="match status" value="1"/>
</dbReference>
<evidence type="ECO:0000313" key="1">
    <source>
        <dbReference type="EMBL" id="QHN65390.1"/>
    </source>
</evidence>
<dbReference type="RefSeq" id="WP_160224229.1">
    <property type="nucleotide sequence ID" value="NZ_CP029149.1"/>
</dbReference>
<keyword evidence="2" id="KW-1185">Reference proteome</keyword>
<dbReference type="InterPro" id="IPR024361">
    <property type="entry name" value="BACON"/>
</dbReference>
<proteinExistence type="predicted"/>
<dbReference type="EMBL" id="CP029149">
    <property type="protein sequence ID" value="QHN65390.1"/>
    <property type="molecule type" value="Genomic_DNA"/>
</dbReference>